<proteinExistence type="predicted"/>
<evidence type="ECO:0008006" key="3">
    <source>
        <dbReference type="Google" id="ProtNLM"/>
    </source>
</evidence>
<keyword evidence="2" id="KW-1185">Reference proteome</keyword>
<dbReference type="EMBL" id="VNJI01000008">
    <property type="protein sequence ID" value="TVY10414.1"/>
    <property type="molecule type" value="Genomic_DNA"/>
</dbReference>
<evidence type="ECO:0000313" key="2">
    <source>
        <dbReference type="Proteomes" id="UP000317036"/>
    </source>
</evidence>
<organism evidence="1 2">
    <name type="scientific">Paenibacillus cremeus</name>
    <dbReference type="NCBI Taxonomy" id="2163881"/>
    <lineage>
        <taxon>Bacteria</taxon>
        <taxon>Bacillati</taxon>
        <taxon>Bacillota</taxon>
        <taxon>Bacilli</taxon>
        <taxon>Bacillales</taxon>
        <taxon>Paenibacillaceae</taxon>
        <taxon>Paenibacillus</taxon>
    </lineage>
</organism>
<comment type="caution">
    <text evidence="1">The sequence shown here is derived from an EMBL/GenBank/DDBJ whole genome shotgun (WGS) entry which is preliminary data.</text>
</comment>
<dbReference type="OrthoDB" id="2597127at2"/>
<dbReference type="GO" id="GO:0015627">
    <property type="term" value="C:type II protein secretion system complex"/>
    <property type="evidence" value="ECO:0007669"/>
    <property type="project" value="InterPro"/>
</dbReference>
<evidence type="ECO:0000313" key="1">
    <source>
        <dbReference type="EMBL" id="TVY10414.1"/>
    </source>
</evidence>
<dbReference type="InterPro" id="IPR014717">
    <property type="entry name" value="Transl_elong_EF1B/ribsomal_bS6"/>
</dbReference>
<sequence length="232" mass="25260">MGVFSSRRNQIFAAVVAALVLVMVYVNLVSPIRAERLSLERQLAQKQKELDALHKQSEGASALGAAEQVNLVKARTRVPEVPDVEGLIRSMRMLETVSKMQLASYNFEIGKPEAPGKPQAPAPAAGSGGEAAPAAASLSLAVPIKLNTTAKGDYQQVHRFLEELQSSNRLMQVDKLSFAMKTSTPVKLESPRREIAVSLSLVSYYAPGLQKFYKTPLPVPFTKPEGRTNPLY</sequence>
<dbReference type="Pfam" id="PF04612">
    <property type="entry name" value="T2SSM"/>
    <property type="match status" value="1"/>
</dbReference>
<name>A0A559KE70_9BACL</name>
<dbReference type="Gene3D" id="3.30.70.60">
    <property type="match status" value="1"/>
</dbReference>
<protein>
    <recommendedName>
        <fullName evidence="3">Pilus assembly protein PilO</fullName>
    </recommendedName>
</protein>
<dbReference type="InterPro" id="IPR007690">
    <property type="entry name" value="T2SS_GspM"/>
</dbReference>
<gene>
    <name evidence="1" type="ORF">FPZ49_08435</name>
</gene>
<reference evidence="1 2" key="1">
    <citation type="submission" date="2019-07" db="EMBL/GenBank/DDBJ databases">
        <authorList>
            <person name="Kim J."/>
        </authorList>
    </citation>
    <scope>NUCLEOTIDE SEQUENCE [LARGE SCALE GENOMIC DNA]</scope>
    <source>
        <strain evidence="1 2">JC52</strain>
    </source>
</reference>
<dbReference type="Proteomes" id="UP000317036">
    <property type="component" value="Unassembled WGS sequence"/>
</dbReference>
<dbReference type="RefSeq" id="WP_144845480.1">
    <property type="nucleotide sequence ID" value="NZ_VNJI01000008.1"/>
</dbReference>
<dbReference type="AlphaFoldDB" id="A0A559KE70"/>
<dbReference type="GO" id="GO:0015628">
    <property type="term" value="P:protein secretion by the type II secretion system"/>
    <property type="evidence" value="ECO:0007669"/>
    <property type="project" value="InterPro"/>
</dbReference>
<accession>A0A559KE70</accession>